<evidence type="ECO:0000313" key="3">
    <source>
        <dbReference type="EMBL" id="CAK0909659.1"/>
    </source>
</evidence>
<name>A0ABN9YB27_9DINO</name>
<feature type="chain" id="PRO_5045200215" evidence="2">
    <location>
        <begin position="24"/>
        <end position="452"/>
    </location>
</feature>
<evidence type="ECO:0000256" key="2">
    <source>
        <dbReference type="SAM" id="SignalP"/>
    </source>
</evidence>
<feature type="region of interest" description="Disordered" evidence="1">
    <location>
        <begin position="304"/>
        <end position="346"/>
    </location>
</feature>
<feature type="region of interest" description="Disordered" evidence="1">
    <location>
        <begin position="425"/>
        <end position="452"/>
    </location>
</feature>
<proteinExistence type="predicted"/>
<protein>
    <submittedName>
        <fullName evidence="3">Uncharacterized protein</fullName>
    </submittedName>
</protein>
<evidence type="ECO:0000313" key="4">
    <source>
        <dbReference type="Proteomes" id="UP001189429"/>
    </source>
</evidence>
<feature type="compositionally biased region" description="Basic residues" evidence="1">
    <location>
        <begin position="425"/>
        <end position="437"/>
    </location>
</feature>
<sequence length="452" mass="46444">MASPDPWARLAALPIAQAALGAALVCTIGPGGSEQAATAIAAAARSAAQGAACAGASRGDGDGSGRSDDGAELVVEALDGMQCIFAELGVKGVTQAKEWLRGAGRPDLASRVGKVSKSRNGVAHRDVKLQSEIKEAMGSMEQMRAAETSKNASVPDAPSTSCHPFGLEVFAAGPNEQLGHLRDPCVEARAELLDVQFDCSQALASANALADELADGLMEARAAAWEAKRATEGAAAKGRGRERCGGPPTALGRGDPHDTFEEAQAVRRWADDIDEGTGLAIDLQQDAPPETLASDRGVEEAATIDAARDAAPPETLSSDGGDEVVPTIDAAPPETLSSDGGDEVVPTIDRAAAPPETLSSAGSDKVATAVDTMTAAAAASSDEVAAAIDSKNLFDGVVERKEAALEEAREAMLLEDEWREALRHAREKKHKKGRGRRGPSAYAKEGSCGVPS</sequence>
<keyword evidence="4" id="KW-1185">Reference proteome</keyword>
<comment type="caution">
    <text evidence="3">The sequence shown here is derived from an EMBL/GenBank/DDBJ whole genome shotgun (WGS) entry which is preliminary data.</text>
</comment>
<keyword evidence="2" id="KW-0732">Signal</keyword>
<reference evidence="3" key="1">
    <citation type="submission" date="2023-10" db="EMBL/GenBank/DDBJ databases">
        <authorList>
            <person name="Chen Y."/>
            <person name="Shah S."/>
            <person name="Dougan E. K."/>
            <person name="Thang M."/>
            <person name="Chan C."/>
        </authorList>
    </citation>
    <scope>NUCLEOTIDE SEQUENCE [LARGE SCALE GENOMIC DNA]</scope>
</reference>
<dbReference type="Proteomes" id="UP001189429">
    <property type="component" value="Unassembled WGS sequence"/>
</dbReference>
<dbReference type="EMBL" id="CAUYUJ010022237">
    <property type="protein sequence ID" value="CAK0909659.1"/>
    <property type="molecule type" value="Genomic_DNA"/>
</dbReference>
<feature type="signal peptide" evidence="2">
    <location>
        <begin position="1"/>
        <end position="23"/>
    </location>
</feature>
<feature type="region of interest" description="Disordered" evidence="1">
    <location>
        <begin position="232"/>
        <end position="257"/>
    </location>
</feature>
<accession>A0ABN9YB27</accession>
<organism evidence="3 4">
    <name type="scientific">Prorocentrum cordatum</name>
    <dbReference type="NCBI Taxonomy" id="2364126"/>
    <lineage>
        <taxon>Eukaryota</taxon>
        <taxon>Sar</taxon>
        <taxon>Alveolata</taxon>
        <taxon>Dinophyceae</taxon>
        <taxon>Prorocentrales</taxon>
        <taxon>Prorocentraceae</taxon>
        <taxon>Prorocentrum</taxon>
    </lineage>
</organism>
<evidence type="ECO:0000256" key="1">
    <source>
        <dbReference type="SAM" id="MobiDB-lite"/>
    </source>
</evidence>
<gene>
    <name evidence="3" type="ORF">PCOR1329_LOCUS84014</name>
</gene>